<evidence type="ECO:0000313" key="8">
    <source>
        <dbReference type="RefSeq" id="XP_035870925.1"/>
    </source>
</evidence>
<keyword evidence="4" id="KW-0325">Glycoprotein</keyword>
<dbReference type="InterPro" id="IPR036179">
    <property type="entry name" value="Ig-like_dom_sf"/>
</dbReference>
<dbReference type="SUPFAM" id="SSF48726">
    <property type="entry name" value="Immunoglobulin"/>
    <property type="match status" value="2"/>
</dbReference>
<feature type="transmembrane region" description="Helical" evidence="5">
    <location>
        <begin position="246"/>
        <end position="266"/>
    </location>
</feature>
<dbReference type="KEGG" id="pdic:118498080"/>
<dbReference type="FunCoup" id="A0A7E6CV47">
    <property type="interactions" value="500"/>
</dbReference>
<reference evidence="8" key="1">
    <citation type="submission" date="2025-08" db="UniProtKB">
        <authorList>
            <consortium name="RefSeq"/>
        </authorList>
    </citation>
    <scope>IDENTIFICATION</scope>
    <source>
        <tissue evidence="8">Muscle</tissue>
    </source>
</reference>
<dbReference type="GeneID" id="118498080"/>
<proteinExistence type="predicted"/>
<evidence type="ECO:0000256" key="5">
    <source>
        <dbReference type="SAM" id="Phobius"/>
    </source>
</evidence>
<dbReference type="RefSeq" id="XP_035870925.1">
    <property type="nucleotide sequence ID" value="XM_036015032.1"/>
</dbReference>
<evidence type="ECO:0000256" key="4">
    <source>
        <dbReference type="ARBA" id="ARBA00023180"/>
    </source>
</evidence>
<dbReference type="InParanoid" id="A0A7E6CV47"/>
<dbReference type="CTD" id="962"/>
<keyword evidence="2" id="KW-0732">Signal</keyword>
<keyword evidence="5" id="KW-0812">Transmembrane</keyword>
<dbReference type="Pfam" id="PF13895">
    <property type="entry name" value="Ig_2"/>
    <property type="match status" value="1"/>
</dbReference>
<dbReference type="InterPro" id="IPR013783">
    <property type="entry name" value="Ig-like_fold"/>
</dbReference>
<evidence type="ECO:0000313" key="7">
    <source>
        <dbReference type="Proteomes" id="UP000504628"/>
    </source>
</evidence>
<dbReference type="InterPro" id="IPR003599">
    <property type="entry name" value="Ig_sub"/>
</dbReference>
<comment type="subcellular location">
    <subcellularLocation>
        <location evidence="1">Membrane</location>
    </subcellularLocation>
</comment>
<keyword evidence="3 5" id="KW-0472">Membrane</keyword>
<evidence type="ECO:0000256" key="1">
    <source>
        <dbReference type="ARBA" id="ARBA00004370"/>
    </source>
</evidence>
<dbReference type="GO" id="GO:0016020">
    <property type="term" value="C:membrane"/>
    <property type="evidence" value="ECO:0007669"/>
    <property type="project" value="UniProtKB-SubCell"/>
</dbReference>
<name>A0A7E6CV47_9CHIR</name>
<keyword evidence="5" id="KW-1133">Transmembrane helix</keyword>
<sequence length="267" mass="30189">MKSRALKPSVYFQSGSCLASEFLGSSGMCCKGLKLCLALEFLLLPLCFLETNVQGYSAVSGSNVTLPICDLPNNPSLTLFYNPNKKILEWDSRKPNPNFFKTTFKDRVTLDRENGKLYIYKVQKNDTSTYLLKVVMESRMEKECKIPLEVFDPVPKPVIRNEKMQRVNDTCFLILRCVIPDNTSIQYFWYNSSGPFSKEPQSDVLNISFKLQDYSKFYTCQVSNSVSSNNDTFSFPSDCTSARSSGVAWIAAWLVVMIPTILGLLLT</sequence>
<protein>
    <submittedName>
        <fullName evidence="8">CD48 antigen</fullName>
    </submittedName>
</protein>
<dbReference type="PANTHER" id="PTHR12080:SF134">
    <property type="entry name" value="CD48 ANTIGEN"/>
    <property type="match status" value="1"/>
</dbReference>
<dbReference type="PROSITE" id="PS50835">
    <property type="entry name" value="IG_LIKE"/>
    <property type="match status" value="1"/>
</dbReference>
<accession>A0A7E6CV47</accession>
<dbReference type="Proteomes" id="UP000504628">
    <property type="component" value="Chromosome 14"/>
</dbReference>
<dbReference type="InterPro" id="IPR015631">
    <property type="entry name" value="CD2/SLAM_rcpt"/>
</dbReference>
<evidence type="ECO:0000259" key="6">
    <source>
        <dbReference type="PROSITE" id="PS50835"/>
    </source>
</evidence>
<evidence type="ECO:0000256" key="2">
    <source>
        <dbReference type="ARBA" id="ARBA00022729"/>
    </source>
</evidence>
<dbReference type="OrthoDB" id="9835793at2759"/>
<dbReference type="PANTHER" id="PTHR12080">
    <property type="entry name" value="SIGNALING LYMPHOCYTIC ACTIVATION MOLECULE"/>
    <property type="match status" value="1"/>
</dbReference>
<dbReference type="InterPro" id="IPR007110">
    <property type="entry name" value="Ig-like_dom"/>
</dbReference>
<dbReference type="AlphaFoldDB" id="A0A7E6CV47"/>
<keyword evidence="7" id="KW-1185">Reference proteome</keyword>
<dbReference type="SMART" id="SM00409">
    <property type="entry name" value="IG"/>
    <property type="match status" value="2"/>
</dbReference>
<dbReference type="Gene3D" id="2.60.40.10">
    <property type="entry name" value="Immunoglobulins"/>
    <property type="match status" value="2"/>
</dbReference>
<feature type="domain" description="Ig-like" evidence="6">
    <location>
        <begin position="155"/>
        <end position="234"/>
    </location>
</feature>
<gene>
    <name evidence="8" type="primary">CD48</name>
</gene>
<organism evidence="7 8">
    <name type="scientific">Phyllostomus discolor</name>
    <name type="common">pale spear-nosed bat</name>
    <dbReference type="NCBI Taxonomy" id="89673"/>
    <lineage>
        <taxon>Eukaryota</taxon>
        <taxon>Metazoa</taxon>
        <taxon>Chordata</taxon>
        <taxon>Craniata</taxon>
        <taxon>Vertebrata</taxon>
        <taxon>Euteleostomi</taxon>
        <taxon>Mammalia</taxon>
        <taxon>Eutheria</taxon>
        <taxon>Laurasiatheria</taxon>
        <taxon>Chiroptera</taxon>
        <taxon>Yangochiroptera</taxon>
        <taxon>Phyllostomidae</taxon>
        <taxon>Phyllostominae</taxon>
        <taxon>Phyllostomus</taxon>
    </lineage>
</organism>
<evidence type="ECO:0000256" key="3">
    <source>
        <dbReference type="ARBA" id="ARBA00023136"/>
    </source>
</evidence>